<name>A0AAP0KHZ2_9MAGN</name>
<evidence type="ECO:0000313" key="2">
    <source>
        <dbReference type="EMBL" id="KAK9151652.1"/>
    </source>
</evidence>
<comment type="caution">
    <text evidence="2">The sequence shown here is derived from an EMBL/GenBank/DDBJ whole genome shotgun (WGS) entry which is preliminary data.</text>
</comment>
<dbReference type="EMBL" id="JBBNAF010000004">
    <property type="protein sequence ID" value="KAK9151652.1"/>
    <property type="molecule type" value="Genomic_DNA"/>
</dbReference>
<evidence type="ECO:0000313" key="3">
    <source>
        <dbReference type="Proteomes" id="UP001420932"/>
    </source>
</evidence>
<evidence type="ECO:0000256" key="1">
    <source>
        <dbReference type="SAM" id="MobiDB-lite"/>
    </source>
</evidence>
<feature type="compositionally biased region" description="Acidic residues" evidence="1">
    <location>
        <begin position="9"/>
        <end position="19"/>
    </location>
</feature>
<gene>
    <name evidence="2" type="ORF">Syun_009961</name>
</gene>
<accession>A0AAP0KHZ2</accession>
<reference evidence="2 3" key="1">
    <citation type="submission" date="2024-01" db="EMBL/GenBank/DDBJ databases">
        <title>Genome assemblies of Stephania.</title>
        <authorList>
            <person name="Yang L."/>
        </authorList>
    </citation>
    <scope>NUCLEOTIDE SEQUENCE [LARGE SCALE GENOMIC DNA]</scope>
    <source>
        <strain evidence="2">YNDBR</strain>
        <tissue evidence="2">Leaf</tissue>
    </source>
</reference>
<organism evidence="2 3">
    <name type="scientific">Stephania yunnanensis</name>
    <dbReference type="NCBI Taxonomy" id="152371"/>
    <lineage>
        <taxon>Eukaryota</taxon>
        <taxon>Viridiplantae</taxon>
        <taxon>Streptophyta</taxon>
        <taxon>Embryophyta</taxon>
        <taxon>Tracheophyta</taxon>
        <taxon>Spermatophyta</taxon>
        <taxon>Magnoliopsida</taxon>
        <taxon>Ranunculales</taxon>
        <taxon>Menispermaceae</taxon>
        <taxon>Menispermoideae</taxon>
        <taxon>Cissampelideae</taxon>
        <taxon>Stephania</taxon>
    </lineage>
</organism>
<feature type="compositionally biased region" description="Basic and acidic residues" evidence="1">
    <location>
        <begin position="36"/>
        <end position="45"/>
    </location>
</feature>
<dbReference type="Proteomes" id="UP001420932">
    <property type="component" value="Unassembled WGS sequence"/>
</dbReference>
<proteinExistence type="predicted"/>
<keyword evidence="3" id="KW-1185">Reference proteome</keyword>
<sequence>MVGKGGADVVDDAMVEGEGEGGNAVEEPGELDDEKGEGGKGRTWREKGFAVVSGGERGRWRRSKRDVVEVVASMKKAYWGGRGLRGGGGVGARAEATDEGVARTRARERASLRRAEISYGAFYWADLAWAFNLHERTH</sequence>
<dbReference type="AlphaFoldDB" id="A0AAP0KHZ2"/>
<feature type="region of interest" description="Disordered" evidence="1">
    <location>
        <begin position="1"/>
        <end position="45"/>
    </location>
</feature>
<protein>
    <submittedName>
        <fullName evidence="2">Uncharacterized protein</fullName>
    </submittedName>
</protein>